<evidence type="ECO:0000256" key="2">
    <source>
        <dbReference type="ARBA" id="ARBA00006534"/>
    </source>
</evidence>
<sequence length="244" mass="26641">MKLLLLSNSTQHGREYLAHALDTVTGFLPEGGRLAFVPYALSDHDAYTAQVRKALEPAGITVRGVHESSAPVDELHACDAVFVGGGNSFRLLAELYATGLRQAVTEAVRGGMPYMGASAGTNMAAPTLRTTNDMPIVQPPSFETLGLVPFQINPHYLDPDPGSTHKGETREQRLTEFLEENDVAVLGLREGSWLRVTGDRARVEGARPARLFRRGTPPEELPADTEVSELLRHSPRFDRRTNGE</sequence>
<keyword evidence="7" id="KW-0224">Dipeptidase</keyword>
<dbReference type="InterPro" id="IPR029062">
    <property type="entry name" value="Class_I_gatase-like"/>
</dbReference>
<keyword evidence="5" id="KW-0378">Hydrolase</keyword>
<evidence type="ECO:0000256" key="7">
    <source>
        <dbReference type="ARBA" id="ARBA00022997"/>
    </source>
</evidence>
<evidence type="ECO:0000256" key="5">
    <source>
        <dbReference type="ARBA" id="ARBA00022801"/>
    </source>
</evidence>
<dbReference type="PATRIC" id="fig|1075402.3.peg.4378"/>
<comment type="catalytic activity">
    <reaction evidence="8">
        <text>Dipeptidase E catalyzes the hydrolysis of dipeptides Asp-|-Xaa. It does not act on peptides with N-terminal Glu, Asn or Gln, nor does it cleave isoaspartyl peptides.</text>
        <dbReference type="EC" id="3.4.13.21"/>
    </reaction>
</comment>
<dbReference type="OrthoDB" id="3373764at2"/>
<dbReference type="PANTHER" id="PTHR20842:SF0">
    <property type="entry name" value="ALPHA-ASPARTYL DIPEPTIDASE"/>
    <property type="match status" value="1"/>
</dbReference>
<evidence type="ECO:0000256" key="6">
    <source>
        <dbReference type="ARBA" id="ARBA00022825"/>
    </source>
</evidence>
<dbReference type="GO" id="GO:0008236">
    <property type="term" value="F:serine-type peptidase activity"/>
    <property type="evidence" value="ECO:0007669"/>
    <property type="project" value="UniProtKB-KW"/>
</dbReference>
<gene>
    <name evidence="12" type="ORF">AN216_07855</name>
</gene>
<name>A0A1E7KJR1_9ACTN</name>
<dbReference type="Gene3D" id="3.40.50.880">
    <property type="match status" value="1"/>
</dbReference>
<dbReference type="EC" id="3.4.13.21" evidence="9"/>
<dbReference type="NCBIfam" id="NF003642">
    <property type="entry name" value="PRK05282.1"/>
    <property type="match status" value="1"/>
</dbReference>
<dbReference type="FunFam" id="3.40.50.880:FF:000007">
    <property type="entry name" value="Peptidase E"/>
    <property type="match status" value="1"/>
</dbReference>
<evidence type="ECO:0000313" key="12">
    <source>
        <dbReference type="EMBL" id="OEV04123.1"/>
    </source>
</evidence>
<dbReference type="CDD" id="cd03146">
    <property type="entry name" value="GAT1_Peptidase_E"/>
    <property type="match status" value="1"/>
</dbReference>
<protein>
    <recommendedName>
        <fullName evidence="9">dipeptidase E</fullName>
        <ecNumber evidence="9">3.4.13.21</ecNumber>
    </recommendedName>
    <alternativeName>
        <fullName evidence="10">Asp-specific dipeptidase</fullName>
    </alternativeName>
</protein>
<accession>A0A1E7KJR1</accession>
<dbReference type="PANTHER" id="PTHR20842">
    <property type="entry name" value="PROTEASE S51 ALPHA-ASPARTYL DIPEPTIDASE"/>
    <property type="match status" value="1"/>
</dbReference>
<dbReference type="Pfam" id="PF03575">
    <property type="entry name" value="Peptidase_S51"/>
    <property type="match status" value="1"/>
</dbReference>
<dbReference type="GO" id="GO:0005737">
    <property type="term" value="C:cytoplasm"/>
    <property type="evidence" value="ECO:0007669"/>
    <property type="project" value="UniProtKB-SubCell"/>
</dbReference>
<dbReference type="InterPro" id="IPR005320">
    <property type="entry name" value="Peptidase_S51"/>
</dbReference>
<keyword evidence="3" id="KW-0963">Cytoplasm</keyword>
<evidence type="ECO:0000256" key="1">
    <source>
        <dbReference type="ARBA" id="ARBA00004496"/>
    </source>
</evidence>
<evidence type="ECO:0000313" key="13">
    <source>
        <dbReference type="Proteomes" id="UP000176101"/>
    </source>
</evidence>
<comment type="caution">
    <text evidence="12">The sequence shown here is derived from an EMBL/GenBank/DDBJ whole genome shotgun (WGS) entry which is preliminary data.</text>
</comment>
<evidence type="ECO:0000256" key="3">
    <source>
        <dbReference type="ARBA" id="ARBA00022490"/>
    </source>
</evidence>
<dbReference type="GO" id="GO:0006508">
    <property type="term" value="P:proteolysis"/>
    <property type="evidence" value="ECO:0007669"/>
    <property type="project" value="UniProtKB-KW"/>
</dbReference>
<dbReference type="AlphaFoldDB" id="A0A1E7KJR1"/>
<proteinExistence type="inferred from homology"/>
<feature type="compositionally biased region" description="Basic and acidic residues" evidence="11">
    <location>
        <begin position="229"/>
        <end position="244"/>
    </location>
</feature>
<keyword evidence="4" id="KW-0645">Protease</keyword>
<dbReference type="STRING" id="1075402.AN216_07855"/>
<dbReference type="Proteomes" id="UP000176101">
    <property type="component" value="Unassembled WGS sequence"/>
</dbReference>
<evidence type="ECO:0000256" key="9">
    <source>
        <dbReference type="ARBA" id="ARBA00066675"/>
    </source>
</evidence>
<comment type="similarity">
    <text evidence="2">Belongs to the peptidase S51 family.</text>
</comment>
<dbReference type="SUPFAM" id="SSF52317">
    <property type="entry name" value="Class I glutamine amidotransferase-like"/>
    <property type="match status" value="1"/>
</dbReference>
<organism evidence="12 13">
    <name type="scientific">Streptomyces oceani</name>
    <dbReference type="NCBI Taxonomy" id="1075402"/>
    <lineage>
        <taxon>Bacteria</taxon>
        <taxon>Bacillati</taxon>
        <taxon>Actinomycetota</taxon>
        <taxon>Actinomycetes</taxon>
        <taxon>Kitasatosporales</taxon>
        <taxon>Streptomycetaceae</taxon>
        <taxon>Streptomyces</taxon>
    </lineage>
</organism>
<dbReference type="GO" id="GO:0016805">
    <property type="term" value="F:dipeptidase activity"/>
    <property type="evidence" value="ECO:0007669"/>
    <property type="project" value="UniProtKB-KW"/>
</dbReference>
<comment type="subcellular location">
    <subcellularLocation>
        <location evidence="1">Cytoplasm</location>
    </subcellularLocation>
</comment>
<dbReference type="RefSeq" id="WP_070195870.1">
    <property type="nucleotide sequence ID" value="NZ_LJGU01000114.1"/>
</dbReference>
<reference evidence="12 13" key="1">
    <citation type="journal article" date="2016" name="Front. Microbiol.">
        <title>Comparative Genomics Analysis of Streptomyces Species Reveals Their Adaptation to the Marine Environment and Their Diversity at the Genomic Level.</title>
        <authorList>
            <person name="Tian X."/>
            <person name="Zhang Z."/>
            <person name="Yang T."/>
            <person name="Chen M."/>
            <person name="Li J."/>
            <person name="Chen F."/>
            <person name="Yang J."/>
            <person name="Li W."/>
            <person name="Zhang B."/>
            <person name="Zhang Z."/>
            <person name="Wu J."/>
            <person name="Zhang C."/>
            <person name="Long L."/>
            <person name="Xiao J."/>
        </authorList>
    </citation>
    <scope>NUCLEOTIDE SEQUENCE [LARGE SCALE GENOMIC DNA]</scope>
    <source>
        <strain evidence="12 13">SCSIO 02100</strain>
    </source>
</reference>
<feature type="region of interest" description="Disordered" evidence="11">
    <location>
        <begin position="211"/>
        <end position="244"/>
    </location>
</feature>
<evidence type="ECO:0000256" key="4">
    <source>
        <dbReference type="ARBA" id="ARBA00022670"/>
    </source>
</evidence>
<evidence type="ECO:0000256" key="8">
    <source>
        <dbReference type="ARBA" id="ARBA00050239"/>
    </source>
</evidence>
<evidence type="ECO:0000256" key="10">
    <source>
        <dbReference type="ARBA" id="ARBA00075877"/>
    </source>
</evidence>
<keyword evidence="6" id="KW-0720">Serine protease</keyword>
<dbReference type="EMBL" id="LJGU01000114">
    <property type="protein sequence ID" value="OEV04123.1"/>
    <property type="molecule type" value="Genomic_DNA"/>
</dbReference>
<evidence type="ECO:0000256" key="11">
    <source>
        <dbReference type="SAM" id="MobiDB-lite"/>
    </source>
</evidence>
<keyword evidence="13" id="KW-1185">Reference proteome</keyword>